<organism evidence="1 2">
    <name type="scientific">Paraburkholderia caledonica</name>
    <dbReference type="NCBI Taxonomy" id="134536"/>
    <lineage>
        <taxon>Bacteria</taxon>
        <taxon>Pseudomonadati</taxon>
        <taxon>Pseudomonadota</taxon>
        <taxon>Betaproteobacteria</taxon>
        <taxon>Burkholderiales</taxon>
        <taxon>Burkholderiaceae</taxon>
        <taxon>Paraburkholderia</taxon>
    </lineage>
</organism>
<protein>
    <submittedName>
        <fullName evidence="1">Uncharacterized protein</fullName>
    </submittedName>
</protein>
<dbReference type="RefSeq" id="WP_392392930.1">
    <property type="nucleotide sequence ID" value="NZ_JAURTK010000002.1"/>
</dbReference>
<dbReference type="Proteomes" id="UP001229486">
    <property type="component" value="Unassembled WGS sequence"/>
</dbReference>
<reference evidence="1" key="1">
    <citation type="submission" date="2023-07" db="EMBL/GenBank/DDBJ databases">
        <title>Sorghum-associated microbial communities from plants grown in Nebraska, USA.</title>
        <authorList>
            <person name="Schachtman D."/>
        </authorList>
    </citation>
    <scope>NUCLEOTIDE SEQUENCE</scope>
    <source>
        <strain evidence="1">DS1061</strain>
    </source>
</reference>
<comment type="caution">
    <text evidence="1">The sequence shown here is derived from an EMBL/GenBank/DDBJ whole genome shotgun (WGS) entry which is preliminary data.</text>
</comment>
<evidence type="ECO:0000313" key="1">
    <source>
        <dbReference type="EMBL" id="MDP9645862.1"/>
    </source>
</evidence>
<sequence length="145" mass="16101">MKISTEHRDALNEALDETAGYEGDVYVFDVKHIETLRSAVIAMLEDDEQIAAVAPAVDAQPVAWFIADDNGEVYRATGYEHERDQWRAVGHAVLPLYASAQSEGLRKALTEIAEQEHIELMLDPTWAQRVAIAALSKHKAGEKDD</sequence>
<gene>
    <name evidence="1" type="ORF">J2793_001295</name>
</gene>
<dbReference type="AlphaFoldDB" id="A0AB73I7L0"/>
<name>A0AB73I7L0_9BURK</name>
<proteinExistence type="predicted"/>
<evidence type="ECO:0000313" key="2">
    <source>
        <dbReference type="Proteomes" id="UP001229486"/>
    </source>
</evidence>
<dbReference type="EMBL" id="JAURTK010000002">
    <property type="protein sequence ID" value="MDP9645862.1"/>
    <property type="molecule type" value="Genomic_DNA"/>
</dbReference>
<accession>A0AB73I7L0</accession>